<evidence type="ECO:0008006" key="3">
    <source>
        <dbReference type="Google" id="ProtNLM"/>
    </source>
</evidence>
<dbReference type="RefSeq" id="WP_073080759.1">
    <property type="nucleotide sequence ID" value="NZ_FRBL01000004.1"/>
</dbReference>
<proteinExistence type="predicted"/>
<dbReference type="OrthoDB" id="673141at2"/>
<sequence>MKKYQWFVLFMVISACTATHVTNEWHTPDPLPSRYRRILLVGILPDSVQQWRSELESNLAAKLELMGHTAIKSSTSPYHEILKEKDEKAAVLSLQDAAVDAVLIITMHVGITDTKETPCWFDYYLLQDPEYTYFWQYYQLTLSTGSVPKDNRKVFYWEANFYDMRDCRLIYSLQSAAIDIRNATTFSHRYSREIMKRLEKAGIIITLYPSDVE</sequence>
<dbReference type="EMBL" id="FRBL01000004">
    <property type="protein sequence ID" value="SHL61421.1"/>
    <property type="molecule type" value="Genomic_DNA"/>
</dbReference>
<dbReference type="STRING" id="1419482.SAMN05444266_104168"/>
<reference evidence="1 2" key="1">
    <citation type="submission" date="2016-11" db="EMBL/GenBank/DDBJ databases">
        <authorList>
            <person name="Jaros S."/>
            <person name="Januszkiewicz K."/>
            <person name="Wedrychowicz H."/>
        </authorList>
    </citation>
    <scope>NUCLEOTIDE SEQUENCE [LARGE SCALE GENOMIC DNA]</scope>
    <source>
        <strain evidence="1 2">DSM 27406</strain>
    </source>
</reference>
<keyword evidence="2" id="KW-1185">Reference proteome</keyword>
<dbReference type="AlphaFoldDB" id="A0A1M7C2H8"/>
<name>A0A1M7C2H8_9BACT</name>
<evidence type="ECO:0000313" key="2">
    <source>
        <dbReference type="Proteomes" id="UP000184420"/>
    </source>
</evidence>
<dbReference type="PROSITE" id="PS51257">
    <property type="entry name" value="PROKAR_LIPOPROTEIN"/>
    <property type="match status" value="1"/>
</dbReference>
<accession>A0A1M7C2H8</accession>
<evidence type="ECO:0000313" key="1">
    <source>
        <dbReference type="EMBL" id="SHL61421.1"/>
    </source>
</evidence>
<protein>
    <recommendedName>
        <fullName evidence="3">Lipoprotein</fullName>
    </recommendedName>
</protein>
<dbReference type="Proteomes" id="UP000184420">
    <property type="component" value="Unassembled WGS sequence"/>
</dbReference>
<gene>
    <name evidence="1" type="ORF">SAMN05444266_104168</name>
</gene>
<organism evidence="1 2">
    <name type="scientific">Chitinophaga jiangningensis</name>
    <dbReference type="NCBI Taxonomy" id="1419482"/>
    <lineage>
        <taxon>Bacteria</taxon>
        <taxon>Pseudomonadati</taxon>
        <taxon>Bacteroidota</taxon>
        <taxon>Chitinophagia</taxon>
        <taxon>Chitinophagales</taxon>
        <taxon>Chitinophagaceae</taxon>
        <taxon>Chitinophaga</taxon>
    </lineage>
</organism>